<feature type="signal peptide" evidence="2">
    <location>
        <begin position="1"/>
        <end position="17"/>
    </location>
</feature>
<protein>
    <submittedName>
        <fullName evidence="3">Uncharacterized protein</fullName>
    </submittedName>
</protein>
<feature type="compositionally biased region" description="Basic and acidic residues" evidence="1">
    <location>
        <begin position="80"/>
        <end position="97"/>
    </location>
</feature>
<feature type="compositionally biased region" description="Acidic residues" evidence="1">
    <location>
        <begin position="201"/>
        <end position="210"/>
    </location>
</feature>
<feature type="region of interest" description="Disordered" evidence="1">
    <location>
        <begin position="62"/>
        <end position="97"/>
    </location>
</feature>
<dbReference type="AlphaFoldDB" id="A0A7R9PK81"/>
<feature type="compositionally biased region" description="Basic and acidic residues" evidence="1">
    <location>
        <begin position="217"/>
        <end position="230"/>
    </location>
</feature>
<feature type="region of interest" description="Disordered" evidence="1">
    <location>
        <begin position="160"/>
        <end position="317"/>
    </location>
</feature>
<feature type="compositionally biased region" description="Basic and acidic residues" evidence="1">
    <location>
        <begin position="241"/>
        <end position="256"/>
    </location>
</feature>
<proteinExistence type="predicted"/>
<evidence type="ECO:0000256" key="2">
    <source>
        <dbReference type="SAM" id="SignalP"/>
    </source>
</evidence>
<name>A0A7R9PK81_TIMGE</name>
<reference evidence="3" key="1">
    <citation type="submission" date="2020-11" db="EMBL/GenBank/DDBJ databases">
        <authorList>
            <person name="Tran Van P."/>
        </authorList>
    </citation>
    <scope>NUCLEOTIDE SEQUENCE</scope>
</reference>
<keyword evidence="2" id="KW-0732">Signal</keyword>
<accession>A0A7R9PK81</accession>
<feature type="chain" id="PRO_5030974097" evidence="2">
    <location>
        <begin position="18"/>
        <end position="384"/>
    </location>
</feature>
<gene>
    <name evidence="3" type="ORF">TGEB3V08_LOCUS4162</name>
</gene>
<dbReference type="EMBL" id="OE840415">
    <property type="protein sequence ID" value="CAD7590365.1"/>
    <property type="molecule type" value="Genomic_DNA"/>
</dbReference>
<sequence>MQKITTVLLCVLVGSLAHPLKYDQRQEGEYNIHAHLENFIIVLIPSSGSSGINLLDFASKNARPKSEPKRNLLAKSPHAAADEEAKKSDQGKEVDPTKEEIKAAVADLLLAKSPYKAGLDVKSVKGPLQKVAPPQQQVSSRIDDEVPVAQSTEVIILKVAGEMEDTNPPEPTTAPPSSENIVPAVSEEKGTSSEESSKEDSSEESSDESSGESSPEEPSKEAEGSSEEKKKVKTGKLIDFTQDKKLSEVEDKERSRLKQLLGSGLEPCGRGGNQGLCQHSPRSGQRYERTVAATGPPVRSLPRRLTTSGWHPVGGNDLAQTVSKSFSRPRSRPEEVGFLLFPRRNSSSAPGELEPPSRIKVTRCLIATLRPCPVGIHGKLDHNQ</sequence>
<organism evidence="3">
    <name type="scientific">Timema genevievae</name>
    <name type="common">Walking stick</name>
    <dbReference type="NCBI Taxonomy" id="629358"/>
    <lineage>
        <taxon>Eukaryota</taxon>
        <taxon>Metazoa</taxon>
        <taxon>Ecdysozoa</taxon>
        <taxon>Arthropoda</taxon>
        <taxon>Hexapoda</taxon>
        <taxon>Insecta</taxon>
        <taxon>Pterygota</taxon>
        <taxon>Neoptera</taxon>
        <taxon>Polyneoptera</taxon>
        <taxon>Phasmatodea</taxon>
        <taxon>Timematodea</taxon>
        <taxon>Timematoidea</taxon>
        <taxon>Timematidae</taxon>
        <taxon>Timema</taxon>
    </lineage>
</organism>
<evidence type="ECO:0000256" key="1">
    <source>
        <dbReference type="SAM" id="MobiDB-lite"/>
    </source>
</evidence>
<feature type="compositionally biased region" description="Basic and acidic residues" evidence="1">
    <location>
        <begin position="186"/>
        <end position="200"/>
    </location>
</feature>
<evidence type="ECO:0000313" key="3">
    <source>
        <dbReference type="EMBL" id="CAD7590365.1"/>
    </source>
</evidence>